<protein>
    <submittedName>
        <fullName evidence="10">Myosin motor domain-containing protein</fullName>
    </submittedName>
</protein>
<reference evidence="10" key="1">
    <citation type="submission" date="2016-04" db="UniProtKB">
        <authorList>
            <consortium name="WormBaseParasite"/>
        </authorList>
    </citation>
    <scope>IDENTIFICATION</scope>
</reference>
<dbReference type="GO" id="GO:0005737">
    <property type="term" value="C:cytoplasm"/>
    <property type="evidence" value="ECO:0007669"/>
    <property type="project" value="TreeGrafter"/>
</dbReference>
<gene>
    <name evidence="8" type="ORF">NBR_LOCUS10673</name>
</gene>
<dbReference type="STRING" id="27835.A0A158QZT7"/>
<dbReference type="Proteomes" id="UP000271162">
    <property type="component" value="Unassembled WGS sequence"/>
</dbReference>
<dbReference type="Pfam" id="PF00063">
    <property type="entry name" value="Myosin_head"/>
    <property type="match status" value="1"/>
</dbReference>
<dbReference type="PROSITE" id="PS51456">
    <property type="entry name" value="MYOSIN_MOTOR"/>
    <property type="match status" value="1"/>
</dbReference>
<proteinExistence type="inferred from homology"/>
<comment type="similarity">
    <text evidence="6">Belongs to the TRAFAC class myosin-kinesin ATPase superfamily. Myosin family.</text>
</comment>
<accession>A0A158QZT7</accession>
<dbReference type="GO" id="GO:0016020">
    <property type="term" value="C:membrane"/>
    <property type="evidence" value="ECO:0007669"/>
    <property type="project" value="TreeGrafter"/>
</dbReference>
<dbReference type="PANTHER" id="PTHR13140">
    <property type="entry name" value="MYOSIN"/>
    <property type="match status" value="1"/>
</dbReference>
<sequence length="175" mass="19479">MRFSGVQNTTVESAFQMAAEYGSYKYLQPAKPGQDDSQLFENRIWIPDAEVGYRLASVLDDGLTDVLVGFRDEQGFFEKKSQLQKRVARADCEATTLNSLAADLCHLTEPNAATTYCGLFCVVLNPWRPLPIYTTDLMANYRTGVGDSYPHVYMVAQSAYDGVLRGGRNQSILIT</sequence>
<evidence type="ECO:0000256" key="1">
    <source>
        <dbReference type="ARBA" id="ARBA00022741"/>
    </source>
</evidence>
<evidence type="ECO:0000256" key="4">
    <source>
        <dbReference type="ARBA" id="ARBA00023175"/>
    </source>
</evidence>
<name>A0A158QZT7_NIPBR</name>
<keyword evidence="9" id="KW-1185">Reference proteome</keyword>
<dbReference type="GO" id="GO:0000146">
    <property type="term" value="F:microfilament motor activity"/>
    <property type="evidence" value="ECO:0007669"/>
    <property type="project" value="TreeGrafter"/>
</dbReference>
<evidence type="ECO:0000259" key="7">
    <source>
        <dbReference type="PROSITE" id="PS51456"/>
    </source>
</evidence>
<dbReference type="PANTHER" id="PTHR13140:SF706">
    <property type="entry name" value="DILUTE CLASS UNCONVENTIONAL MYOSIN, ISOFORM C"/>
    <property type="match status" value="1"/>
</dbReference>
<dbReference type="InterPro" id="IPR036961">
    <property type="entry name" value="Kinesin_motor_dom_sf"/>
</dbReference>
<comment type="caution">
    <text evidence="6">Lacks conserved residue(s) required for the propagation of feature annotation.</text>
</comment>
<evidence type="ECO:0000313" key="10">
    <source>
        <dbReference type="WBParaSite" id="NBR_0001067201-mRNA-1"/>
    </source>
</evidence>
<evidence type="ECO:0000256" key="6">
    <source>
        <dbReference type="PROSITE-ProRule" id="PRU00782"/>
    </source>
</evidence>
<dbReference type="InterPro" id="IPR001609">
    <property type="entry name" value="Myosin_head_motor_dom-like"/>
</dbReference>
<organism evidence="10">
    <name type="scientific">Nippostrongylus brasiliensis</name>
    <name type="common">Rat hookworm</name>
    <dbReference type="NCBI Taxonomy" id="27835"/>
    <lineage>
        <taxon>Eukaryota</taxon>
        <taxon>Metazoa</taxon>
        <taxon>Ecdysozoa</taxon>
        <taxon>Nematoda</taxon>
        <taxon>Chromadorea</taxon>
        <taxon>Rhabditida</taxon>
        <taxon>Rhabditina</taxon>
        <taxon>Rhabditomorpha</taxon>
        <taxon>Strongyloidea</taxon>
        <taxon>Heligmosomidae</taxon>
        <taxon>Nippostrongylus</taxon>
    </lineage>
</organism>
<evidence type="ECO:0000256" key="5">
    <source>
        <dbReference type="ARBA" id="ARBA00023203"/>
    </source>
</evidence>
<keyword evidence="4" id="KW-0505">Motor protein</keyword>
<dbReference type="GO" id="GO:0016459">
    <property type="term" value="C:myosin complex"/>
    <property type="evidence" value="ECO:0007669"/>
    <property type="project" value="UniProtKB-KW"/>
</dbReference>
<dbReference type="SUPFAM" id="SSF52540">
    <property type="entry name" value="P-loop containing nucleoside triphosphate hydrolases"/>
    <property type="match status" value="1"/>
</dbReference>
<keyword evidence="1" id="KW-0547">Nucleotide-binding</keyword>
<dbReference type="InterPro" id="IPR027417">
    <property type="entry name" value="P-loop_NTPase"/>
</dbReference>
<reference evidence="8 9" key="2">
    <citation type="submission" date="2018-11" db="EMBL/GenBank/DDBJ databases">
        <authorList>
            <consortium name="Pathogen Informatics"/>
        </authorList>
    </citation>
    <scope>NUCLEOTIDE SEQUENCE [LARGE SCALE GENOMIC DNA]</scope>
</reference>
<feature type="domain" description="Myosin motor" evidence="7">
    <location>
        <begin position="115"/>
        <end position="175"/>
    </location>
</feature>
<dbReference type="GO" id="GO:0005524">
    <property type="term" value="F:ATP binding"/>
    <property type="evidence" value="ECO:0007669"/>
    <property type="project" value="UniProtKB-KW"/>
</dbReference>
<dbReference type="Gene3D" id="3.40.850.10">
    <property type="entry name" value="Kinesin motor domain"/>
    <property type="match status" value="1"/>
</dbReference>
<dbReference type="WBParaSite" id="NBR_0001067201-mRNA-1">
    <property type="protein sequence ID" value="NBR_0001067201-mRNA-1"/>
    <property type="gene ID" value="NBR_0001067201"/>
</dbReference>
<keyword evidence="5 6" id="KW-0009">Actin-binding</keyword>
<dbReference type="GO" id="GO:0051015">
    <property type="term" value="F:actin filament binding"/>
    <property type="evidence" value="ECO:0007669"/>
    <property type="project" value="TreeGrafter"/>
</dbReference>
<evidence type="ECO:0000256" key="3">
    <source>
        <dbReference type="ARBA" id="ARBA00023123"/>
    </source>
</evidence>
<evidence type="ECO:0000313" key="8">
    <source>
        <dbReference type="EMBL" id="VDL74262.1"/>
    </source>
</evidence>
<dbReference type="AlphaFoldDB" id="A0A158QZT7"/>
<dbReference type="GO" id="GO:0007015">
    <property type="term" value="P:actin filament organization"/>
    <property type="evidence" value="ECO:0007669"/>
    <property type="project" value="TreeGrafter"/>
</dbReference>
<dbReference type="EMBL" id="UYSL01020363">
    <property type="protein sequence ID" value="VDL74262.1"/>
    <property type="molecule type" value="Genomic_DNA"/>
</dbReference>
<keyword evidence="2" id="KW-0067">ATP-binding</keyword>
<dbReference type="PRINTS" id="PR00193">
    <property type="entry name" value="MYOSINHEAVY"/>
</dbReference>
<keyword evidence="3 6" id="KW-0518">Myosin</keyword>
<evidence type="ECO:0000256" key="2">
    <source>
        <dbReference type="ARBA" id="ARBA00022840"/>
    </source>
</evidence>
<evidence type="ECO:0000313" key="9">
    <source>
        <dbReference type="Proteomes" id="UP000271162"/>
    </source>
</evidence>